<accession>A0AAE3FG20</accession>
<evidence type="ECO:0000313" key="2">
    <source>
        <dbReference type="Proteomes" id="UP001139365"/>
    </source>
</evidence>
<reference evidence="1 2" key="1">
    <citation type="submission" date="2022-03" db="EMBL/GenBank/DDBJ databases">
        <title>Metagenome-assembled genomes from swine fecal metagenomes.</title>
        <authorList>
            <person name="Holman D.B."/>
            <person name="Kommadath A."/>
        </authorList>
    </citation>
    <scope>NUCLEOTIDE SEQUENCE [LARGE SCALE GENOMIC DNA]</scope>
    <source>
        <strain evidence="1">SUG147</strain>
    </source>
</reference>
<dbReference type="Gene3D" id="3.20.20.140">
    <property type="entry name" value="Metal-dependent hydrolases"/>
    <property type="match status" value="1"/>
</dbReference>
<dbReference type="Proteomes" id="UP001139365">
    <property type="component" value="Unassembled WGS sequence"/>
</dbReference>
<sequence length="380" mass="42435">MKPEDLKNVSLPEMPRTHYINNHIHTCHSFSPYTPTDAVYTAYMSGLATAGIVDHDTTAGAREFLEAGRIIGLPVTVGAECRIDMSATKLSGRRLNNPDQLSVAYVVMHGIPHDNIEKVDGFLAPFRAKRNIRNRGMTENINRLTGGFGITVDFDRDVLPLSVTSVTERHLLFALAKKITARYSEPAEVVAFMKDVMGIPVSGKTEANILDGKNTPQFYEYDILGALKSNLVEKIYIPATDELPSVQEYTDMVRRFGGISAYAYLGDVGSSVTGDKKAQKFEDDYLDDVFDVIEEYGFDAVTFMPTRNTAEQLDRVMSLCKERHFFQISGEDINSPRQKFVCPAYDDPKFSHLVEAAYTLIKYENLAATDMKAARELIKV</sequence>
<dbReference type="SUPFAM" id="SSF89550">
    <property type="entry name" value="PHP domain-like"/>
    <property type="match status" value="1"/>
</dbReference>
<dbReference type="AlphaFoldDB" id="A0AAE3FG20"/>
<protein>
    <submittedName>
        <fullName evidence="1">PHP domain-containing protein</fullName>
    </submittedName>
</protein>
<evidence type="ECO:0000313" key="1">
    <source>
        <dbReference type="EMBL" id="MCI5754775.1"/>
    </source>
</evidence>
<dbReference type="EMBL" id="JALEMU010000015">
    <property type="protein sequence ID" value="MCI5754775.1"/>
    <property type="molecule type" value="Genomic_DNA"/>
</dbReference>
<dbReference type="InterPro" id="IPR016195">
    <property type="entry name" value="Pol/histidinol_Pase-like"/>
</dbReference>
<organism evidence="1 2">
    <name type="scientific">Candidatus Colimorpha enterica</name>
    <dbReference type="NCBI Taxonomy" id="3083063"/>
    <lineage>
        <taxon>Bacteria</taxon>
        <taxon>Pseudomonadati</taxon>
        <taxon>Bacteroidota</taxon>
        <taxon>Bacteroidia</taxon>
        <taxon>Bacteroidales</taxon>
        <taxon>Candidatus Colimorpha</taxon>
    </lineage>
</organism>
<comment type="caution">
    <text evidence="1">The sequence shown here is derived from an EMBL/GenBank/DDBJ whole genome shotgun (WGS) entry which is preliminary data.</text>
</comment>
<proteinExistence type="predicted"/>
<name>A0AAE3FG20_9BACT</name>
<gene>
    <name evidence="1" type="ORF">MR241_00590</name>
</gene>